<dbReference type="GO" id="GO:0003676">
    <property type="term" value="F:nucleic acid binding"/>
    <property type="evidence" value="ECO:0007669"/>
    <property type="project" value="InterPro"/>
</dbReference>
<organism evidence="2 3">
    <name type="scientific">Mucuna pruriens</name>
    <name type="common">Velvet bean</name>
    <name type="synonym">Dolichos pruriens</name>
    <dbReference type="NCBI Taxonomy" id="157652"/>
    <lineage>
        <taxon>Eukaryota</taxon>
        <taxon>Viridiplantae</taxon>
        <taxon>Streptophyta</taxon>
        <taxon>Embryophyta</taxon>
        <taxon>Tracheophyta</taxon>
        <taxon>Spermatophyta</taxon>
        <taxon>Magnoliopsida</taxon>
        <taxon>eudicotyledons</taxon>
        <taxon>Gunneridae</taxon>
        <taxon>Pentapetalae</taxon>
        <taxon>rosids</taxon>
        <taxon>fabids</taxon>
        <taxon>Fabales</taxon>
        <taxon>Fabaceae</taxon>
        <taxon>Papilionoideae</taxon>
        <taxon>50 kb inversion clade</taxon>
        <taxon>NPAAA clade</taxon>
        <taxon>indigoferoid/millettioid clade</taxon>
        <taxon>Phaseoleae</taxon>
        <taxon>Mucuna</taxon>
    </lineage>
</organism>
<proteinExistence type="predicted"/>
<reference evidence="2" key="1">
    <citation type="submission" date="2018-05" db="EMBL/GenBank/DDBJ databases">
        <title>Draft genome of Mucuna pruriens seed.</title>
        <authorList>
            <person name="Nnadi N.E."/>
            <person name="Vos R."/>
            <person name="Hasami M.H."/>
            <person name="Devisetty U.K."/>
            <person name="Aguiy J.C."/>
        </authorList>
    </citation>
    <scope>NUCLEOTIDE SEQUENCE [LARGE SCALE GENOMIC DNA]</scope>
    <source>
        <strain evidence="2">JCA_2017</strain>
    </source>
</reference>
<dbReference type="CDD" id="cd09279">
    <property type="entry name" value="RNase_HI_like"/>
    <property type="match status" value="1"/>
</dbReference>
<dbReference type="InterPro" id="IPR002156">
    <property type="entry name" value="RNaseH_domain"/>
</dbReference>
<name>A0A371FBX2_MUCPR</name>
<dbReference type="Gene3D" id="3.30.420.10">
    <property type="entry name" value="Ribonuclease H-like superfamily/Ribonuclease H"/>
    <property type="match status" value="1"/>
</dbReference>
<accession>A0A371FBX2</accession>
<feature type="non-terminal residue" evidence="2">
    <location>
        <position position="1"/>
    </location>
</feature>
<dbReference type="PANTHER" id="PTHR48475">
    <property type="entry name" value="RIBONUCLEASE H"/>
    <property type="match status" value="1"/>
</dbReference>
<dbReference type="AlphaFoldDB" id="A0A371FBX2"/>
<evidence type="ECO:0000313" key="3">
    <source>
        <dbReference type="Proteomes" id="UP000257109"/>
    </source>
</evidence>
<dbReference type="Proteomes" id="UP000257109">
    <property type="component" value="Unassembled WGS sequence"/>
</dbReference>
<dbReference type="InterPro" id="IPR012337">
    <property type="entry name" value="RNaseH-like_sf"/>
</dbReference>
<dbReference type="SUPFAM" id="SSF53098">
    <property type="entry name" value="Ribonuclease H-like"/>
    <property type="match status" value="1"/>
</dbReference>
<protein>
    <recommendedName>
        <fullName evidence="1">RNase H type-1 domain-containing protein</fullName>
    </recommendedName>
</protein>
<evidence type="ECO:0000259" key="1">
    <source>
        <dbReference type="Pfam" id="PF13456"/>
    </source>
</evidence>
<evidence type="ECO:0000313" key="2">
    <source>
        <dbReference type="EMBL" id="RDX75788.1"/>
    </source>
</evidence>
<dbReference type="EMBL" id="QJKJ01009723">
    <property type="protein sequence ID" value="RDX75788.1"/>
    <property type="molecule type" value="Genomic_DNA"/>
</dbReference>
<gene>
    <name evidence="2" type="ORF">CR513_44290</name>
</gene>
<dbReference type="InterPro" id="IPR036397">
    <property type="entry name" value="RNaseH_sf"/>
</dbReference>
<feature type="domain" description="RNase H type-1" evidence="1">
    <location>
        <begin position="29"/>
        <end position="128"/>
    </location>
</feature>
<comment type="caution">
    <text evidence="2">The sequence shown here is derived from an EMBL/GenBank/DDBJ whole genome shotgun (WGS) entry which is preliminary data.</text>
</comment>
<dbReference type="Pfam" id="PF13456">
    <property type="entry name" value="RVT_3"/>
    <property type="match status" value="1"/>
</dbReference>
<keyword evidence="3" id="KW-1185">Reference proteome</keyword>
<sequence length="168" mass="18998">MAVEGARSESNPAGWKLWFDGASNLLGNGIRVVLASPKDQCFPFLAKLGYDYTNNMAKYEACAMGITMAIEHQVKMLRVFGDSAEWKTHDAKLIPYHNYVMEMSEQFEKITFHYVPQDENQMADALATLSAMLLVNKEQELTIQVQHQVRIAHCQQLDQDDTEAKGKP</sequence>
<dbReference type="GO" id="GO:0004523">
    <property type="term" value="F:RNA-DNA hybrid ribonuclease activity"/>
    <property type="evidence" value="ECO:0007669"/>
    <property type="project" value="InterPro"/>
</dbReference>
<dbReference type="OrthoDB" id="1736889at2759"/>
<dbReference type="PANTHER" id="PTHR48475:SF1">
    <property type="entry name" value="RNASE H TYPE-1 DOMAIN-CONTAINING PROTEIN"/>
    <property type="match status" value="1"/>
</dbReference>